<name>A0ABW0JA37_9BURK</name>
<evidence type="ECO:0000313" key="1">
    <source>
        <dbReference type="EMBL" id="MFC5429785.1"/>
    </source>
</evidence>
<organism evidence="1 2">
    <name type="scientific">Paraburkholderia denitrificans</name>
    <dbReference type="NCBI Taxonomy" id="694025"/>
    <lineage>
        <taxon>Bacteria</taxon>
        <taxon>Pseudomonadati</taxon>
        <taxon>Pseudomonadota</taxon>
        <taxon>Betaproteobacteria</taxon>
        <taxon>Burkholderiales</taxon>
        <taxon>Burkholderiaceae</taxon>
        <taxon>Paraburkholderia</taxon>
    </lineage>
</organism>
<dbReference type="EMBL" id="JBHSMP010000016">
    <property type="protein sequence ID" value="MFC5429785.1"/>
    <property type="molecule type" value="Genomic_DNA"/>
</dbReference>
<evidence type="ECO:0000313" key="2">
    <source>
        <dbReference type="Proteomes" id="UP001596103"/>
    </source>
</evidence>
<comment type="caution">
    <text evidence="1">The sequence shown here is derived from an EMBL/GenBank/DDBJ whole genome shotgun (WGS) entry which is preliminary data.</text>
</comment>
<dbReference type="RefSeq" id="WP_377711825.1">
    <property type="nucleotide sequence ID" value="NZ_JBHSMP010000016.1"/>
</dbReference>
<accession>A0ABW0JA37</accession>
<sequence length="151" mass="16881">MAMRVDLSGVKQRYRLCFVRDTWAFFTRLDLNRQWGDGWERTPYEQYAGEPYAGEPGQILKLAFDGSLLRPESGAHGAAYSVETINDGHVPWLRTENYLVPKPLFIMGGSTIEKFVECVELVGGTVYAPLGWGDLVRPQAPPTPAVPDHTP</sequence>
<proteinExistence type="predicted"/>
<gene>
    <name evidence="1" type="ORF">ACFPTO_13400</name>
</gene>
<dbReference type="Proteomes" id="UP001596103">
    <property type="component" value="Unassembled WGS sequence"/>
</dbReference>
<keyword evidence="2" id="KW-1185">Reference proteome</keyword>
<reference evidence="2" key="1">
    <citation type="journal article" date="2019" name="Int. J. Syst. Evol. Microbiol.">
        <title>The Global Catalogue of Microorganisms (GCM) 10K type strain sequencing project: providing services to taxonomists for standard genome sequencing and annotation.</title>
        <authorList>
            <consortium name="The Broad Institute Genomics Platform"/>
            <consortium name="The Broad Institute Genome Sequencing Center for Infectious Disease"/>
            <person name="Wu L."/>
            <person name="Ma J."/>
        </authorList>
    </citation>
    <scope>NUCLEOTIDE SEQUENCE [LARGE SCALE GENOMIC DNA]</scope>
    <source>
        <strain evidence="2">CCUG 56042</strain>
    </source>
</reference>
<protein>
    <submittedName>
        <fullName evidence="1">Uncharacterized protein</fullName>
    </submittedName>
</protein>